<keyword evidence="4" id="KW-1185">Reference proteome</keyword>
<reference evidence="3 4" key="1">
    <citation type="submission" date="2023-02" db="EMBL/GenBank/DDBJ databases">
        <title>Genome sequence of Lentisphaera profundi SAORIC-696.</title>
        <authorList>
            <person name="Kim e."/>
            <person name="Cho J.-C."/>
            <person name="Choi A."/>
            <person name="Kang I."/>
        </authorList>
    </citation>
    <scope>NUCLEOTIDE SEQUENCE [LARGE SCALE GENOMIC DNA]</scope>
    <source>
        <strain evidence="3 4">SAORIC-696</strain>
    </source>
</reference>
<dbReference type="Gene3D" id="2.60.120.260">
    <property type="entry name" value="Galactose-binding domain-like"/>
    <property type="match status" value="1"/>
</dbReference>
<feature type="chain" id="PRO_5045387108" evidence="1">
    <location>
        <begin position="23"/>
        <end position="483"/>
    </location>
</feature>
<dbReference type="Pfam" id="PF06439">
    <property type="entry name" value="3keto-disac_hyd"/>
    <property type="match status" value="1"/>
</dbReference>
<dbReference type="Gene3D" id="2.60.120.560">
    <property type="entry name" value="Exo-inulinase, domain 1"/>
    <property type="match status" value="1"/>
</dbReference>
<name>A0ABY7VR64_9BACT</name>
<sequence length="483" mass="55937">MKFFLSIIFALLLTISALPSSEKETVLFDGKSLDGWVPVNKNNAKYWSVIDGVISASNGNKKMPTNTYLATKKLYQNFEFKCKFRLSGDHKTGLINSGIQYRSILKKLQGQEGINKIIGYQADIGKGYWGDIYDEHRRGKLLKATTKELFRNFKEDAWNEYIIRCRDDKHELYINGHKTAEYTENNPKIENYGVIALQLHSGGIARMEYKDIRITEFPPTERMLPLKITAHQTKIYGKTMHVRNDVVVSWNKTNEYLEWTVPQSFESGAYNIELNYQCDINRQGSEMLFIAGLQEKSFLTKSKRKKWGPETEALGAFHLKAGDKIQLRCKKLKADWVLDFMNIKFSPSKLSKVTTLKFHPHHTKIYGTTLKKASNMIVSWNKINEYLEWTYPDNYPKASFSITLNYMNDVNRQGSQMIFTINEKSKDFVTKSQRQQWGPEQAFLGNFDLKPGDKIQLRCKSLKADWVMDFLSLQLSPRLKITI</sequence>
<evidence type="ECO:0000313" key="4">
    <source>
        <dbReference type="Proteomes" id="UP001214250"/>
    </source>
</evidence>
<keyword evidence="1" id="KW-0732">Signal</keyword>
<dbReference type="EMBL" id="CP117811">
    <property type="protein sequence ID" value="WDE95708.1"/>
    <property type="molecule type" value="Genomic_DNA"/>
</dbReference>
<feature type="signal peptide" evidence="1">
    <location>
        <begin position="1"/>
        <end position="22"/>
    </location>
</feature>
<evidence type="ECO:0000256" key="1">
    <source>
        <dbReference type="SAM" id="SignalP"/>
    </source>
</evidence>
<evidence type="ECO:0000313" key="3">
    <source>
        <dbReference type="EMBL" id="WDE95708.1"/>
    </source>
</evidence>
<feature type="domain" description="3-keto-alpha-glucoside-1,2-lyase/3-keto-2-hydroxy-glucal hydratase" evidence="2">
    <location>
        <begin position="25"/>
        <end position="215"/>
    </location>
</feature>
<gene>
    <name evidence="3" type="ORF">PQO03_08265</name>
</gene>
<evidence type="ECO:0000259" key="2">
    <source>
        <dbReference type="Pfam" id="PF06439"/>
    </source>
</evidence>
<protein>
    <submittedName>
        <fullName evidence="3">DUF1080 domain-containing protein</fullName>
    </submittedName>
</protein>
<dbReference type="RefSeq" id="WP_274149431.1">
    <property type="nucleotide sequence ID" value="NZ_CP117811.1"/>
</dbReference>
<proteinExistence type="predicted"/>
<dbReference type="Proteomes" id="UP001214250">
    <property type="component" value="Chromosome 1"/>
</dbReference>
<accession>A0ABY7VR64</accession>
<organism evidence="3 4">
    <name type="scientific">Lentisphaera profundi</name>
    <dbReference type="NCBI Taxonomy" id="1658616"/>
    <lineage>
        <taxon>Bacteria</taxon>
        <taxon>Pseudomonadati</taxon>
        <taxon>Lentisphaerota</taxon>
        <taxon>Lentisphaeria</taxon>
        <taxon>Lentisphaerales</taxon>
        <taxon>Lentisphaeraceae</taxon>
        <taxon>Lentisphaera</taxon>
    </lineage>
</organism>
<dbReference type="InterPro" id="IPR010496">
    <property type="entry name" value="AL/BT2_dom"/>
</dbReference>